<reference evidence="1 2" key="1">
    <citation type="submission" date="2019-03" db="EMBL/GenBank/DDBJ databases">
        <title>Genome sequence of Sphingomonas sp. 17J27-24.</title>
        <authorList>
            <person name="Kim M."/>
            <person name="Maeng S."/>
            <person name="Sathiyaraj S."/>
        </authorList>
    </citation>
    <scope>NUCLEOTIDE SEQUENCE [LARGE SCALE GENOMIC DNA]</scope>
    <source>
        <strain evidence="1 2">17J27-24</strain>
    </source>
</reference>
<dbReference type="EMBL" id="SPDV01000002">
    <property type="protein sequence ID" value="TFI60120.1"/>
    <property type="molecule type" value="Genomic_DNA"/>
</dbReference>
<name>A0A4Y8ZVS9_9SPHN</name>
<dbReference type="AlphaFoldDB" id="A0A4Y8ZVS9"/>
<accession>A0A4Y8ZVS9</accession>
<dbReference type="RefSeq" id="WP_135083342.1">
    <property type="nucleotide sequence ID" value="NZ_SPDV01000002.1"/>
</dbReference>
<gene>
    <name evidence="1" type="ORF">E2493_02420</name>
</gene>
<comment type="caution">
    <text evidence="1">The sequence shown here is derived from an EMBL/GenBank/DDBJ whole genome shotgun (WGS) entry which is preliminary data.</text>
</comment>
<evidence type="ECO:0000313" key="1">
    <source>
        <dbReference type="EMBL" id="TFI60120.1"/>
    </source>
</evidence>
<dbReference type="Proteomes" id="UP000298213">
    <property type="component" value="Unassembled WGS sequence"/>
</dbReference>
<evidence type="ECO:0000313" key="2">
    <source>
        <dbReference type="Proteomes" id="UP000298213"/>
    </source>
</evidence>
<organism evidence="1 2">
    <name type="scientific">Sphingomonas parva</name>
    <dbReference type="NCBI Taxonomy" id="2555898"/>
    <lineage>
        <taxon>Bacteria</taxon>
        <taxon>Pseudomonadati</taxon>
        <taxon>Pseudomonadota</taxon>
        <taxon>Alphaproteobacteria</taxon>
        <taxon>Sphingomonadales</taxon>
        <taxon>Sphingomonadaceae</taxon>
        <taxon>Sphingomonas</taxon>
    </lineage>
</organism>
<keyword evidence="2" id="KW-1185">Reference proteome</keyword>
<protein>
    <submittedName>
        <fullName evidence="1">Uncharacterized protein</fullName>
    </submittedName>
</protein>
<sequence>MAAPVYYRLYLLRGGHFVSMSDFHALDDAEALRLAGAKVSAEGGELWCGARKVGDVSAPSPTAALHEE</sequence>
<proteinExistence type="predicted"/>